<comment type="caution">
    <text evidence="2">The sequence shown here is derived from an EMBL/GenBank/DDBJ whole genome shotgun (WGS) entry which is preliminary data.</text>
</comment>
<dbReference type="Proteomes" id="UP001380365">
    <property type="component" value="Unassembled WGS sequence"/>
</dbReference>
<evidence type="ECO:0000256" key="1">
    <source>
        <dbReference type="SAM" id="SignalP"/>
    </source>
</evidence>
<keyword evidence="3" id="KW-1185">Reference proteome</keyword>
<gene>
    <name evidence="2" type="ORF">WH159_02615</name>
</gene>
<dbReference type="RefSeq" id="WP_164521222.1">
    <property type="nucleotide sequence ID" value="NZ_BAAAEL010000013.1"/>
</dbReference>
<name>A0ABU8Q112_9SPHN</name>
<sequence length="47" mass="4977">MTQNKPRPGFFRLFLSGFALGAVALVSVQVAQPAQASSWDAPVEATN</sequence>
<keyword evidence="1" id="KW-0732">Signal</keyword>
<evidence type="ECO:0000313" key="2">
    <source>
        <dbReference type="EMBL" id="MEJ5093441.1"/>
    </source>
</evidence>
<feature type="signal peptide" evidence="1">
    <location>
        <begin position="1"/>
        <end position="21"/>
    </location>
</feature>
<dbReference type="EMBL" id="JBBGZA010000001">
    <property type="protein sequence ID" value="MEJ5093441.1"/>
    <property type="molecule type" value="Genomic_DNA"/>
</dbReference>
<protein>
    <submittedName>
        <fullName evidence="2">Uncharacterized protein</fullName>
    </submittedName>
</protein>
<feature type="chain" id="PRO_5045413021" evidence="1">
    <location>
        <begin position="22"/>
        <end position="47"/>
    </location>
</feature>
<accession>A0ABU8Q112</accession>
<organism evidence="2 3">
    <name type="scientific">Sphingomonas molluscorum</name>
    <dbReference type="NCBI Taxonomy" id="418184"/>
    <lineage>
        <taxon>Bacteria</taxon>
        <taxon>Pseudomonadati</taxon>
        <taxon>Pseudomonadota</taxon>
        <taxon>Alphaproteobacteria</taxon>
        <taxon>Sphingomonadales</taxon>
        <taxon>Sphingomonadaceae</taxon>
        <taxon>Sphingomonas</taxon>
    </lineage>
</organism>
<reference evidence="2 3" key="1">
    <citation type="submission" date="2023-12" db="EMBL/GenBank/DDBJ databases">
        <title>Gut-associated functions are favored during microbiome assembly across C. elegans life.</title>
        <authorList>
            <person name="Zimmermann J."/>
        </authorList>
    </citation>
    <scope>NUCLEOTIDE SEQUENCE [LARGE SCALE GENOMIC DNA]</scope>
    <source>
        <strain evidence="2 3">JUb134</strain>
    </source>
</reference>
<proteinExistence type="predicted"/>
<evidence type="ECO:0000313" key="3">
    <source>
        <dbReference type="Proteomes" id="UP001380365"/>
    </source>
</evidence>